<evidence type="ECO:0000256" key="1">
    <source>
        <dbReference type="SAM" id="Phobius"/>
    </source>
</evidence>
<gene>
    <name evidence="2" type="ORF">GCM10009744_14550</name>
</gene>
<comment type="caution">
    <text evidence="2">The sequence shown here is derived from an EMBL/GenBank/DDBJ whole genome shotgun (WGS) entry which is preliminary data.</text>
</comment>
<keyword evidence="1" id="KW-1133">Transmembrane helix</keyword>
<keyword evidence="3" id="KW-1185">Reference proteome</keyword>
<evidence type="ECO:0008006" key="4">
    <source>
        <dbReference type="Google" id="ProtNLM"/>
    </source>
</evidence>
<evidence type="ECO:0000313" key="3">
    <source>
        <dbReference type="Proteomes" id="UP001501319"/>
    </source>
</evidence>
<protein>
    <recommendedName>
        <fullName evidence="4">DUF4244 domain-containing protein</fullName>
    </recommendedName>
</protein>
<dbReference type="Proteomes" id="UP001501319">
    <property type="component" value="Unassembled WGS sequence"/>
</dbReference>
<organism evidence="2 3">
    <name type="scientific">Kribbella alba</name>
    <dbReference type="NCBI Taxonomy" id="190197"/>
    <lineage>
        <taxon>Bacteria</taxon>
        <taxon>Bacillati</taxon>
        <taxon>Actinomycetota</taxon>
        <taxon>Actinomycetes</taxon>
        <taxon>Propionibacteriales</taxon>
        <taxon>Kribbellaceae</taxon>
        <taxon>Kribbella</taxon>
    </lineage>
</organism>
<reference evidence="2 3" key="1">
    <citation type="journal article" date="2019" name="Int. J. Syst. Evol. Microbiol.">
        <title>The Global Catalogue of Microorganisms (GCM) 10K type strain sequencing project: providing services to taxonomists for standard genome sequencing and annotation.</title>
        <authorList>
            <consortium name="The Broad Institute Genomics Platform"/>
            <consortium name="The Broad Institute Genome Sequencing Center for Infectious Disease"/>
            <person name="Wu L."/>
            <person name="Ma J."/>
        </authorList>
    </citation>
    <scope>NUCLEOTIDE SEQUENCE [LARGE SCALE GENOMIC DNA]</scope>
    <source>
        <strain evidence="2 3">JCM 14306</strain>
    </source>
</reference>
<dbReference type="EMBL" id="BAAANE010000004">
    <property type="protein sequence ID" value="GAA1627801.1"/>
    <property type="molecule type" value="Genomic_DNA"/>
</dbReference>
<keyword evidence="1" id="KW-0812">Transmembrane</keyword>
<keyword evidence="1" id="KW-0472">Membrane</keyword>
<dbReference type="RefSeq" id="WP_344110086.1">
    <property type="nucleotide sequence ID" value="NZ_BAAANE010000004.1"/>
</dbReference>
<evidence type="ECO:0000313" key="2">
    <source>
        <dbReference type="EMBL" id="GAA1627801.1"/>
    </source>
</evidence>
<name>A0ABN2F2Q0_9ACTN</name>
<accession>A0ABN2F2Q0</accession>
<proteinExistence type="predicted"/>
<sequence length="72" mass="7915">MSLLLTRLFLKLAVLLRTQLMKAQPARKERGDVPGWVLITVMTAGLVVAIWAVAGPQLKDMLQNALDSVTNK</sequence>
<feature type="transmembrane region" description="Helical" evidence="1">
    <location>
        <begin position="33"/>
        <end position="54"/>
    </location>
</feature>